<protein>
    <submittedName>
        <fullName evidence="1">Uncharacterized protein</fullName>
    </submittedName>
</protein>
<dbReference type="Proteomes" id="UP000007490">
    <property type="component" value="Chromosome"/>
</dbReference>
<accession>F0T994</accession>
<evidence type="ECO:0000313" key="2">
    <source>
        <dbReference type="Proteomes" id="UP000007490"/>
    </source>
</evidence>
<dbReference type="HOGENOM" id="CLU_161125_0_0_2"/>
<sequence>MKKYRLEITIVILSVIIFISIFGEVNPLIKQDLDDKIVEYNTPLVEQAINGSAVYITGVVRDDSKENFDDVLLNVYGIGSQGQRIDSKIIKIDRIESDSNVNYNVTLENSSAVVAGDVKVLNATEIS</sequence>
<reference evidence="2" key="1">
    <citation type="submission" date="2011-02" db="EMBL/GenBank/DDBJ databases">
        <title>Complete sequence of Methanobacterium sp. AL-21.</title>
        <authorList>
            <consortium name="US DOE Joint Genome Institute"/>
            <person name="Lucas S."/>
            <person name="Copeland A."/>
            <person name="Lapidus A."/>
            <person name="Cheng J.-F."/>
            <person name="Goodwin L."/>
            <person name="Pitluck S."/>
            <person name="Chertkov O."/>
            <person name="Detter J.C."/>
            <person name="Han C."/>
            <person name="Tapia R."/>
            <person name="Land M."/>
            <person name="Hauser L."/>
            <person name="Kyrpides N."/>
            <person name="Ivanova N."/>
            <person name="Mikhailova N."/>
            <person name="Pagani I."/>
            <person name="Cadillo-Quiroz H."/>
            <person name="Imachi H."/>
            <person name="Zinder S."/>
            <person name="Liu W."/>
            <person name="Woyke T."/>
        </authorList>
    </citation>
    <scope>NUCLEOTIDE SEQUENCE [LARGE SCALE GENOMIC DNA]</scope>
    <source>
        <strain evidence="2">AL-21</strain>
    </source>
</reference>
<dbReference type="GeneID" id="10278075"/>
<dbReference type="EMBL" id="CP002551">
    <property type="protein sequence ID" value="ADZ09845.1"/>
    <property type="molecule type" value="Genomic_DNA"/>
</dbReference>
<reference evidence="1 2" key="2">
    <citation type="journal article" date="2014" name="Int. J. Syst. Evol. Microbiol.">
        <title>Methanobacterium paludis sp. nov. and a novel strain of Methanobacterium lacus isolated from northern peatlands.</title>
        <authorList>
            <person name="Cadillo-Quiroz H."/>
            <person name="Brauer S.L."/>
            <person name="Goodson N."/>
            <person name="Yavitt J.B."/>
            <person name="Zinder S.H."/>
        </authorList>
    </citation>
    <scope>NUCLEOTIDE SEQUENCE [LARGE SCALE GENOMIC DNA]</scope>
    <source>
        <strain evidence="1 2">AL-21</strain>
    </source>
</reference>
<keyword evidence="2" id="KW-1185">Reference proteome</keyword>
<proteinExistence type="predicted"/>
<organism evidence="1 2">
    <name type="scientific">Methanobacterium lacus (strain AL-21)</name>
    <dbReference type="NCBI Taxonomy" id="877455"/>
    <lineage>
        <taxon>Archaea</taxon>
        <taxon>Methanobacteriati</taxon>
        <taxon>Methanobacteriota</taxon>
        <taxon>Methanomada group</taxon>
        <taxon>Methanobacteria</taxon>
        <taxon>Methanobacteriales</taxon>
        <taxon>Methanobacteriaceae</taxon>
        <taxon>Methanobacterium</taxon>
    </lineage>
</organism>
<dbReference type="KEGG" id="mel:Metbo_1618"/>
<dbReference type="RefSeq" id="WP_013645196.1">
    <property type="nucleotide sequence ID" value="NC_015216.1"/>
</dbReference>
<gene>
    <name evidence="1" type="ordered locus">Metbo_1618</name>
</gene>
<evidence type="ECO:0000313" key="1">
    <source>
        <dbReference type="EMBL" id="ADZ09845.1"/>
    </source>
</evidence>
<name>F0T994_METLA</name>
<dbReference type="AlphaFoldDB" id="F0T994"/>